<evidence type="ECO:0000259" key="1">
    <source>
        <dbReference type="Pfam" id="PF05239"/>
    </source>
</evidence>
<comment type="caution">
    <text evidence="2">The sequence shown here is derived from an EMBL/GenBank/DDBJ whole genome shotgun (WGS) entry which is preliminary data.</text>
</comment>
<evidence type="ECO:0000313" key="2">
    <source>
        <dbReference type="EMBL" id="HII70984.1"/>
    </source>
</evidence>
<dbReference type="EMBL" id="DUJS01000004">
    <property type="protein sequence ID" value="HII70984.1"/>
    <property type="molecule type" value="Genomic_DNA"/>
</dbReference>
<sequence length="87" mass="9768">MRILRDLIGKPVIDSSAKHIGEVLDVEFDEESGEVTTLIVGHSKRPGVLRKIKWLGGEEKAVRIPYSNVVAIEDMVLVEGRWVSRED</sequence>
<dbReference type="SUPFAM" id="SSF50346">
    <property type="entry name" value="PRC-barrel domain"/>
    <property type="match status" value="1"/>
</dbReference>
<dbReference type="PANTHER" id="PTHR38137">
    <property type="entry name" value="PRC-BARREL DOMAIN PROTEIN"/>
    <property type="match status" value="1"/>
</dbReference>
<gene>
    <name evidence="2" type="ORF">HA336_07125</name>
</gene>
<name>A0A832WPW8_9EURY</name>
<reference evidence="2" key="1">
    <citation type="journal article" date="2020" name="bioRxiv">
        <title>A rank-normalized archaeal taxonomy based on genome phylogeny resolves widespread incomplete and uneven classifications.</title>
        <authorList>
            <person name="Rinke C."/>
            <person name="Chuvochina M."/>
            <person name="Mussig A.J."/>
            <person name="Chaumeil P.-A."/>
            <person name="Waite D.W."/>
            <person name="Whitman W.B."/>
            <person name="Parks D.H."/>
            <person name="Hugenholtz P."/>
        </authorList>
    </citation>
    <scope>NUCLEOTIDE SEQUENCE</scope>
    <source>
        <strain evidence="2">UBA8853</strain>
    </source>
</reference>
<dbReference type="AlphaFoldDB" id="A0A832WPW8"/>
<feature type="domain" description="PRC-barrel" evidence="1">
    <location>
        <begin position="4"/>
        <end position="81"/>
    </location>
</feature>
<dbReference type="InterPro" id="IPR011033">
    <property type="entry name" value="PRC_barrel-like_sf"/>
</dbReference>
<dbReference type="GeneID" id="1478109"/>
<dbReference type="PANTHER" id="PTHR38137:SF2">
    <property type="entry name" value="PRC-BARREL DOMAIN-CONTAINING PROTEIN"/>
    <property type="match status" value="1"/>
</dbReference>
<evidence type="ECO:0000313" key="3">
    <source>
        <dbReference type="Proteomes" id="UP000619545"/>
    </source>
</evidence>
<dbReference type="Proteomes" id="UP000619545">
    <property type="component" value="Unassembled WGS sequence"/>
</dbReference>
<protein>
    <recommendedName>
        <fullName evidence="1">PRC-barrel domain-containing protein</fullName>
    </recommendedName>
</protein>
<accession>A0A832WPW8</accession>
<proteinExistence type="predicted"/>
<dbReference type="Gene3D" id="2.30.30.240">
    <property type="entry name" value="PRC-barrel domain"/>
    <property type="match status" value="1"/>
</dbReference>
<dbReference type="InterPro" id="IPR027275">
    <property type="entry name" value="PRC-brl_dom"/>
</dbReference>
<dbReference type="RefSeq" id="WP_011019882.1">
    <property type="nucleotide sequence ID" value="NZ_DUJS01000004.1"/>
</dbReference>
<dbReference type="Pfam" id="PF05239">
    <property type="entry name" value="PRC"/>
    <property type="match status" value="1"/>
</dbReference>
<organism evidence="2 3">
    <name type="scientific">Methanopyrus kandleri</name>
    <dbReference type="NCBI Taxonomy" id="2320"/>
    <lineage>
        <taxon>Archaea</taxon>
        <taxon>Methanobacteriati</taxon>
        <taxon>Methanobacteriota</taxon>
        <taxon>Methanomada group</taxon>
        <taxon>Methanopyri</taxon>
        <taxon>Methanopyrales</taxon>
        <taxon>Methanopyraceae</taxon>
        <taxon>Methanopyrus</taxon>
    </lineage>
</organism>